<accession>A0A3R5YX75</accession>
<dbReference type="SUPFAM" id="SSF46689">
    <property type="entry name" value="Homeodomain-like"/>
    <property type="match status" value="1"/>
</dbReference>
<evidence type="ECO:0000259" key="5">
    <source>
        <dbReference type="PROSITE" id="PS50977"/>
    </source>
</evidence>
<name>A0A3R5YX75_ORNRH</name>
<dbReference type="Proteomes" id="UP000287701">
    <property type="component" value="Chromosome"/>
</dbReference>
<dbReference type="InterPro" id="IPR036271">
    <property type="entry name" value="Tet_transcr_reg_TetR-rel_C_sf"/>
</dbReference>
<dbReference type="AlphaFoldDB" id="A0A3R5YX75"/>
<dbReference type="Pfam" id="PF00440">
    <property type="entry name" value="TetR_N"/>
    <property type="match status" value="1"/>
</dbReference>
<dbReference type="GO" id="GO:0003677">
    <property type="term" value="F:DNA binding"/>
    <property type="evidence" value="ECO:0007669"/>
    <property type="project" value="UniProtKB-UniRule"/>
</dbReference>
<dbReference type="PROSITE" id="PS50977">
    <property type="entry name" value="HTH_TETR_2"/>
    <property type="match status" value="1"/>
</dbReference>
<dbReference type="RefSeq" id="WP_128502095.1">
    <property type="nucleotide sequence ID" value="NZ_CP035107.1"/>
</dbReference>
<organism evidence="6 7">
    <name type="scientific">Ornithobacterium rhinotracheale</name>
    <dbReference type="NCBI Taxonomy" id="28251"/>
    <lineage>
        <taxon>Bacteria</taxon>
        <taxon>Pseudomonadati</taxon>
        <taxon>Bacteroidota</taxon>
        <taxon>Flavobacteriia</taxon>
        <taxon>Flavobacteriales</taxon>
        <taxon>Weeksellaceae</taxon>
        <taxon>Ornithobacterium</taxon>
    </lineage>
</organism>
<sequence length="177" mass="20993">MKNKKPKERVLETASELFKKQGFNSTGINQIVKEAKVAKASFYDHFPSKDELAIHYLQQRHTQWFEGLQNFVDKVNSKKDKIIQAFEYLKYMNEKEDFSGCVFLNMLSELKYEQNDAYLIIKNHKQDVRNFFHNLIDSPILSMEIYLLFEACLVESQVFRTQEIIHNAITIIQQKEF</sequence>
<dbReference type="PRINTS" id="PR00455">
    <property type="entry name" value="HTHTETR"/>
</dbReference>
<evidence type="ECO:0000256" key="4">
    <source>
        <dbReference type="PROSITE-ProRule" id="PRU00335"/>
    </source>
</evidence>
<feature type="DNA-binding region" description="H-T-H motif" evidence="4">
    <location>
        <begin position="27"/>
        <end position="46"/>
    </location>
</feature>
<dbReference type="PANTHER" id="PTHR47506:SF1">
    <property type="entry name" value="HTH-TYPE TRANSCRIPTIONAL REGULATOR YJDC"/>
    <property type="match status" value="1"/>
</dbReference>
<dbReference type="OrthoDB" id="9787680at2"/>
<dbReference type="EMBL" id="CP035107">
    <property type="protein sequence ID" value="QAR31659.1"/>
    <property type="molecule type" value="Genomic_DNA"/>
</dbReference>
<evidence type="ECO:0000313" key="6">
    <source>
        <dbReference type="EMBL" id="QAR31659.1"/>
    </source>
</evidence>
<evidence type="ECO:0000256" key="3">
    <source>
        <dbReference type="ARBA" id="ARBA00023163"/>
    </source>
</evidence>
<dbReference type="PANTHER" id="PTHR47506">
    <property type="entry name" value="TRANSCRIPTIONAL REGULATORY PROTEIN"/>
    <property type="match status" value="1"/>
</dbReference>
<evidence type="ECO:0000256" key="1">
    <source>
        <dbReference type="ARBA" id="ARBA00023015"/>
    </source>
</evidence>
<reference evidence="6 7" key="1">
    <citation type="submission" date="2019-01" db="EMBL/GenBank/DDBJ databases">
        <title>Whole Genome of Ornithobacterium rhinotracheale FARPER-174b.</title>
        <authorList>
            <person name="Tataje-Lavanda L.A."/>
            <person name="Montalvan A."/>
            <person name="Montesinos R."/>
            <person name="Zimic M."/>
            <person name="Fernandez-Sanchez M."/>
            <person name="Fernandez-Diaz M."/>
        </authorList>
    </citation>
    <scope>NUCLEOTIDE SEQUENCE [LARGE SCALE GENOMIC DNA]</scope>
    <source>
        <strain evidence="6 7">FARPER-174b</strain>
    </source>
</reference>
<evidence type="ECO:0000313" key="7">
    <source>
        <dbReference type="Proteomes" id="UP000287701"/>
    </source>
</evidence>
<protein>
    <submittedName>
        <fullName evidence="6">TetR/AcrR family transcriptional regulator</fullName>
    </submittedName>
</protein>
<evidence type="ECO:0000256" key="2">
    <source>
        <dbReference type="ARBA" id="ARBA00023125"/>
    </source>
</evidence>
<keyword evidence="3" id="KW-0804">Transcription</keyword>
<feature type="domain" description="HTH tetR-type" evidence="5">
    <location>
        <begin position="4"/>
        <end position="64"/>
    </location>
</feature>
<dbReference type="Gene3D" id="1.10.357.10">
    <property type="entry name" value="Tetracycline Repressor, domain 2"/>
    <property type="match status" value="1"/>
</dbReference>
<dbReference type="SUPFAM" id="SSF48498">
    <property type="entry name" value="Tetracyclin repressor-like, C-terminal domain"/>
    <property type="match status" value="1"/>
</dbReference>
<proteinExistence type="predicted"/>
<gene>
    <name evidence="6" type="ORF">EQP59_10055</name>
</gene>
<keyword evidence="1" id="KW-0805">Transcription regulation</keyword>
<keyword evidence="2 4" id="KW-0238">DNA-binding</keyword>
<dbReference type="InterPro" id="IPR009057">
    <property type="entry name" value="Homeodomain-like_sf"/>
</dbReference>
<dbReference type="InterPro" id="IPR001647">
    <property type="entry name" value="HTH_TetR"/>
</dbReference>